<reference evidence="2 3" key="1">
    <citation type="journal article" date="2010" name="ChemBioChem">
        <title>Cloning and characterization of the biosynthetic gene cluster of 16-membered macrolide antibiotic FD-891: involvement of a dual functional cytochrome P450 monooxygenase catalyzing epoxidation and hydroxylation.</title>
        <authorList>
            <person name="Kudo F."/>
            <person name="Motegi A."/>
            <person name="Mizoue K."/>
            <person name="Eguchi T."/>
        </authorList>
    </citation>
    <scope>NUCLEOTIDE SEQUENCE [LARGE SCALE GENOMIC DNA]</scope>
    <source>
        <strain evidence="2 3">A-8890</strain>
    </source>
</reference>
<evidence type="ECO:0000313" key="3">
    <source>
        <dbReference type="Proteomes" id="UP001321542"/>
    </source>
</evidence>
<evidence type="ECO:0008006" key="4">
    <source>
        <dbReference type="Google" id="ProtNLM"/>
    </source>
</evidence>
<feature type="compositionally biased region" description="Low complexity" evidence="1">
    <location>
        <begin position="96"/>
        <end position="110"/>
    </location>
</feature>
<organism evidence="2 3">
    <name type="scientific">Streptomyces graminofaciens</name>
    <dbReference type="NCBI Taxonomy" id="68212"/>
    <lineage>
        <taxon>Bacteria</taxon>
        <taxon>Bacillati</taxon>
        <taxon>Actinomycetota</taxon>
        <taxon>Actinomycetes</taxon>
        <taxon>Kitasatosporales</taxon>
        <taxon>Streptomycetaceae</taxon>
        <taxon>Streptomyces</taxon>
    </lineage>
</organism>
<accession>A0ABM7F0F0</accession>
<reference evidence="2 3" key="2">
    <citation type="journal article" date="2023" name="ChemBioChem">
        <title>Acyltransferase Domain Exchange between Two Independent Type I Polyketide Synthases in the Same Producer Strain of Macrolide Antibiotics.</title>
        <authorList>
            <person name="Kudo F."/>
            <person name="Kishikawa K."/>
            <person name="Tsuboi K."/>
            <person name="Kido T."/>
            <person name="Usui T."/>
            <person name="Hashimoto J."/>
            <person name="Shin-Ya K."/>
            <person name="Miyanaga A."/>
            <person name="Eguchi T."/>
        </authorList>
    </citation>
    <scope>NUCLEOTIDE SEQUENCE [LARGE SCALE GENOMIC DNA]</scope>
    <source>
        <strain evidence="2 3">A-8890</strain>
    </source>
</reference>
<evidence type="ECO:0000313" key="2">
    <source>
        <dbReference type="EMBL" id="BBC29156.1"/>
    </source>
</evidence>
<dbReference type="Proteomes" id="UP001321542">
    <property type="component" value="Chromosome"/>
</dbReference>
<sequence length="117" mass="13087">MAPPKSKVDLYAAIRRDARAGMSYRALMREYGVGFRTVKAALESVWPEPRKKPRPRGTRLDAYKPLIDEMLRADLAAPRKQRHTVKRIFDRAGLRGRSAGSAAITWSPSLKSPPSPS</sequence>
<dbReference type="EMBL" id="AP018448">
    <property type="protein sequence ID" value="BBC29156.1"/>
    <property type="molecule type" value="Genomic_DNA"/>
</dbReference>
<name>A0ABM7F0F0_9ACTN</name>
<gene>
    <name evidence="2" type="ORF">SGFS_004470</name>
</gene>
<proteinExistence type="predicted"/>
<protein>
    <recommendedName>
        <fullName evidence="4">Transposase</fullName>
    </recommendedName>
</protein>
<evidence type="ECO:0000256" key="1">
    <source>
        <dbReference type="SAM" id="MobiDB-lite"/>
    </source>
</evidence>
<keyword evidence="3" id="KW-1185">Reference proteome</keyword>
<feature type="region of interest" description="Disordered" evidence="1">
    <location>
        <begin position="96"/>
        <end position="117"/>
    </location>
</feature>